<dbReference type="Pfam" id="PF00311">
    <property type="entry name" value="PEPcase"/>
    <property type="match status" value="2"/>
</dbReference>
<keyword evidence="6" id="KW-0670">Pyruvate</keyword>
<dbReference type="GO" id="GO:0006099">
    <property type="term" value="P:tricarboxylic acid cycle"/>
    <property type="evidence" value="ECO:0007669"/>
    <property type="project" value="InterPro"/>
</dbReference>
<dbReference type="SUPFAM" id="SSF51621">
    <property type="entry name" value="Phosphoenolpyruvate/pyruvate domain"/>
    <property type="match status" value="1"/>
</dbReference>
<dbReference type="PROSITE" id="PS00393">
    <property type="entry name" value="PEPCASE_2"/>
    <property type="match status" value="1"/>
</dbReference>
<dbReference type="OrthoDB" id="9768133at2"/>
<evidence type="ECO:0000256" key="5">
    <source>
        <dbReference type="PROSITE-ProRule" id="PRU10112"/>
    </source>
</evidence>
<evidence type="ECO:0000313" key="7">
    <source>
        <dbReference type="Proteomes" id="UP000245390"/>
    </source>
</evidence>
<dbReference type="RefSeq" id="WP_109760798.1">
    <property type="nucleotide sequence ID" value="NZ_CP034588.1"/>
</dbReference>
<comment type="catalytic activity">
    <reaction evidence="3">
        <text>oxaloacetate + phosphate = phosphoenolpyruvate + hydrogencarbonate</text>
        <dbReference type="Rhea" id="RHEA:28370"/>
        <dbReference type="ChEBI" id="CHEBI:16452"/>
        <dbReference type="ChEBI" id="CHEBI:17544"/>
        <dbReference type="ChEBI" id="CHEBI:43474"/>
        <dbReference type="ChEBI" id="CHEBI:58702"/>
        <dbReference type="EC" id="4.1.1.31"/>
    </reaction>
</comment>
<dbReference type="InterPro" id="IPR015813">
    <property type="entry name" value="Pyrv/PenolPyrv_kinase-like_dom"/>
</dbReference>
<evidence type="ECO:0000256" key="1">
    <source>
        <dbReference type="ARBA" id="ARBA00003670"/>
    </source>
</evidence>
<dbReference type="InterPro" id="IPR021135">
    <property type="entry name" value="PEP_COase"/>
</dbReference>
<dbReference type="KEGG" id="salo:EF888_14155"/>
<evidence type="ECO:0000313" key="6">
    <source>
        <dbReference type="EMBL" id="PWK54699.1"/>
    </source>
</evidence>
<dbReference type="InterPro" id="IPR033129">
    <property type="entry name" value="PEPCASE_His_AS"/>
</dbReference>
<dbReference type="PROSITE" id="PS00781">
    <property type="entry name" value="PEPCASE_1"/>
    <property type="match status" value="1"/>
</dbReference>
<protein>
    <recommendedName>
        <fullName evidence="2">Phosphoenolpyruvate carboxylase</fullName>
    </recommendedName>
</protein>
<gene>
    <name evidence="6" type="ORF">C8D95_111134</name>
</gene>
<evidence type="ECO:0000256" key="4">
    <source>
        <dbReference type="PROSITE-ProRule" id="PRU10111"/>
    </source>
</evidence>
<accession>A0A316G1H0</accession>
<feature type="active site" evidence="4">
    <location>
        <position position="137"/>
    </location>
</feature>
<proteinExistence type="predicted"/>
<evidence type="ECO:0000256" key="3">
    <source>
        <dbReference type="ARBA" id="ARBA00048995"/>
    </source>
</evidence>
<comment type="function">
    <text evidence="1">Forms oxaloacetate, a four-carbon dicarboxylic acid source for the tricarboxylic acid cycle.</text>
</comment>
<dbReference type="GO" id="GO:0005829">
    <property type="term" value="C:cytosol"/>
    <property type="evidence" value="ECO:0007669"/>
    <property type="project" value="TreeGrafter"/>
</dbReference>
<dbReference type="EMBL" id="QGGV01000011">
    <property type="protein sequence ID" value="PWK54699.1"/>
    <property type="molecule type" value="Genomic_DNA"/>
</dbReference>
<dbReference type="Proteomes" id="UP000245390">
    <property type="component" value="Unassembled WGS sequence"/>
</dbReference>
<evidence type="ECO:0000256" key="2">
    <source>
        <dbReference type="ARBA" id="ARBA00022419"/>
    </source>
</evidence>
<feature type="active site" evidence="5">
    <location>
        <position position="431"/>
    </location>
</feature>
<keyword evidence="7" id="KW-1185">Reference proteome</keyword>
<organism evidence="6 7">
    <name type="scientific">Silicimonas algicola</name>
    <dbReference type="NCBI Taxonomy" id="1826607"/>
    <lineage>
        <taxon>Bacteria</taxon>
        <taxon>Pseudomonadati</taxon>
        <taxon>Pseudomonadota</taxon>
        <taxon>Alphaproteobacteria</taxon>
        <taxon>Rhodobacterales</taxon>
        <taxon>Paracoccaceae</taxon>
    </lineage>
</organism>
<name>A0A316G1H0_9RHOB</name>
<dbReference type="AlphaFoldDB" id="A0A316G1H0"/>
<dbReference type="InterPro" id="IPR018129">
    <property type="entry name" value="PEP_COase_Lys_AS"/>
</dbReference>
<dbReference type="PANTHER" id="PTHR30523">
    <property type="entry name" value="PHOSPHOENOLPYRUVATE CARBOXYLASE"/>
    <property type="match status" value="1"/>
</dbReference>
<sequence length="768" mass="84816">MADTGKTATDDGIRFLGRVLGDVLRVQEGGQAFDMVEDIRKGSIRFHDSASADDLGRVREIISALPVERMIQALRAFTYYLHLLNITEDEALLHAEEKTEAPSLDAILSRAIEASGSEAALADFFRTALVSPVMTAHPTEIRRQATMRAEFAIARALHELSRSPAIAALSDASPDTSPHRQDEPYRRVLIALYARLAATLRELVPNAGVPRKTAAALPYAAPSDFLADLDLIDASLRANQAEATAKGRLLRLRRKVRSFGFHLATVDLRQNSAVHLRTVAELLEAAGRPGYADLDEMSRVAILREELGSRRHLMRPFHAYTDETRSELAVLTEARRTRDTFGPRAITCAIISNCTSASDLLELMVLLKETGLAASDADKGLRVVPLFETIEDLRNGASVMKSLLEMPEYLRTLKWQENVQEVMLGYSDSNKDGGFVTSNWELYKAERELVALFRKHGVRLRLFHGRGGSVGRGGGSVREAILAQPAGAVDGQVRLTEQGEVISSHYTQRDIGHAHLETVVAAAVEASFFARTSERSSAGERIMETLSQTAFETYRDLVYGTEGFEDFFWSCTIINEIASLNIGSRPASRAKTREITALRAIPWVFSWAQCRIMLPGWYGFGTAVSEWLTDAGPKGTETLRGLYADWPFFRMLISKIEFISERADLSIAASYVDLVEDRALAESIFGRIRAEWALAIEALETITGHPVGEAGSTERAAALRRRSPYLDPLNHMQVEMLRRVRAGQDDEKSMRGLLLSINGVASGLRNTG</sequence>
<dbReference type="PANTHER" id="PTHR30523:SF6">
    <property type="entry name" value="PHOSPHOENOLPYRUVATE CARBOXYLASE"/>
    <property type="match status" value="1"/>
</dbReference>
<dbReference type="Gene3D" id="1.20.1440.90">
    <property type="entry name" value="Phosphoenolpyruvate/pyruvate domain"/>
    <property type="match status" value="1"/>
</dbReference>
<dbReference type="GO" id="GO:0008964">
    <property type="term" value="F:phosphoenolpyruvate carboxylase activity"/>
    <property type="evidence" value="ECO:0007669"/>
    <property type="project" value="UniProtKB-EC"/>
</dbReference>
<reference evidence="6 7" key="1">
    <citation type="submission" date="2018-05" db="EMBL/GenBank/DDBJ databases">
        <title>Genomic Encyclopedia of Type Strains, Phase IV (KMG-IV): sequencing the most valuable type-strain genomes for metagenomic binning, comparative biology and taxonomic classification.</title>
        <authorList>
            <person name="Goeker M."/>
        </authorList>
    </citation>
    <scope>NUCLEOTIDE SEQUENCE [LARGE SCALE GENOMIC DNA]</scope>
    <source>
        <strain evidence="6 7">DSM 103371</strain>
    </source>
</reference>
<comment type="caution">
    <text evidence="6">The sequence shown here is derived from an EMBL/GenBank/DDBJ whole genome shotgun (WGS) entry which is preliminary data.</text>
</comment>
<dbReference type="GO" id="GO:0015977">
    <property type="term" value="P:carbon fixation"/>
    <property type="evidence" value="ECO:0007669"/>
    <property type="project" value="InterPro"/>
</dbReference>